<evidence type="ECO:0000259" key="2">
    <source>
        <dbReference type="Pfam" id="PF05838"/>
    </source>
</evidence>
<dbReference type="EMBL" id="VMBP01000001">
    <property type="protein sequence ID" value="TSJ64621.1"/>
    <property type="molecule type" value="Genomic_DNA"/>
</dbReference>
<organism evidence="4 5">
    <name type="scientific">Ancylobacter moscoviensis</name>
    <dbReference type="NCBI Taxonomy" id="2597768"/>
    <lineage>
        <taxon>Bacteria</taxon>
        <taxon>Pseudomonadati</taxon>
        <taxon>Pseudomonadota</taxon>
        <taxon>Alphaproteobacteria</taxon>
        <taxon>Hyphomicrobiales</taxon>
        <taxon>Xanthobacteraceae</taxon>
        <taxon>Ancylobacter</taxon>
    </lineage>
</organism>
<dbReference type="Proteomes" id="UP000315321">
    <property type="component" value="Unassembled WGS sequence"/>
</dbReference>
<comment type="caution">
    <text evidence="4">The sequence shown here is derived from an EMBL/GenBank/DDBJ whole genome shotgun (WGS) entry which is preliminary data.</text>
</comment>
<gene>
    <name evidence="4" type="ORF">FO470_05010</name>
</gene>
<keyword evidence="1" id="KW-0472">Membrane</keyword>
<evidence type="ECO:0000256" key="1">
    <source>
        <dbReference type="SAM" id="Phobius"/>
    </source>
</evidence>
<dbReference type="RefSeq" id="WP_144341776.1">
    <property type="nucleotide sequence ID" value="NZ_VMBP01000001.1"/>
</dbReference>
<keyword evidence="1" id="KW-1133">Transmembrane helix</keyword>
<dbReference type="InterPro" id="IPR018537">
    <property type="entry name" value="Peptidoglycan-bd_3"/>
</dbReference>
<keyword evidence="5" id="KW-1185">Reference proteome</keyword>
<keyword evidence="1" id="KW-0812">Transmembrane</keyword>
<evidence type="ECO:0000259" key="3">
    <source>
        <dbReference type="Pfam" id="PF09374"/>
    </source>
</evidence>
<dbReference type="Gene3D" id="1.20.141.10">
    <property type="entry name" value="Chitosanase, subunit A, domain 1"/>
    <property type="match status" value="1"/>
</dbReference>
<dbReference type="InterPro" id="IPR008565">
    <property type="entry name" value="TtsA-like_GH18_dom"/>
</dbReference>
<evidence type="ECO:0000313" key="4">
    <source>
        <dbReference type="EMBL" id="TSJ64621.1"/>
    </source>
</evidence>
<proteinExistence type="predicted"/>
<reference evidence="4 5" key="1">
    <citation type="submission" date="2019-07" db="EMBL/GenBank/DDBJ databases">
        <authorList>
            <person name="Grouzdev D.S."/>
        </authorList>
    </citation>
    <scope>NUCLEOTIDE SEQUENCE [LARGE SCALE GENOMIC DNA]</scope>
    <source>
        <strain evidence="4 5">3C</strain>
    </source>
</reference>
<dbReference type="CDD" id="cd13926">
    <property type="entry name" value="N-acetylmuramidase_GH108"/>
    <property type="match status" value="1"/>
</dbReference>
<feature type="domain" description="TtsA-like Glycoside hydrolase family 108" evidence="2">
    <location>
        <begin position="11"/>
        <end position="95"/>
    </location>
</feature>
<feature type="transmembrane region" description="Helical" evidence="1">
    <location>
        <begin position="239"/>
        <end position="260"/>
    </location>
</feature>
<dbReference type="InterPro" id="IPR023346">
    <property type="entry name" value="Lysozyme-like_dom_sf"/>
</dbReference>
<dbReference type="Pfam" id="PF05838">
    <property type="entry name" value="Glyco_hydro_108"/>
    <property type="match status" value="1"/>
</dbReference>
<sequence length="288" mass="29840">MTASSFDEALKRVLVHEGGYANHPADPGGATNRGVTQRVYDGWRRRKGQKTRSVRSITATEVAAIYRQQYWDAVRADDMPPGVDYVVFDGAVNSGPAQAVKWLQRALGVVADGTVGAVTLAALEKHPDHDALIADMMSRRLAMLKGLRTWKTFGKGWSSRVANVLAHGQAAAMGSVGPDPVWTKQGAARAPVDDIAKPAVPIGGSAGAVAGGGGVAILIDEAKKAVEPLVGDGGWIDTVFAGLVTAGLVVAVGGVAYGIWASRRNKSVAAILGGEARADLRELAGAAA</sequence>
<evidence type="ECO:0008006" key="6">
    <source>
        <dbReference type="Google" id="ProtNLM"/>
    </source>
</evidence>
<accession>A0ABY3DWR8</accession>
<evidence type="ECO:0000313" key="5">
    <source>
        <dbReference type="Proteomes" id="UP000315321"/>
    </source>
</evidence>
<protein>
    <recommendedName>
        <fullName evidence="6">Lysozyme family protein</fullName>
    </recommendedName>
</protein>
<dbReference type="SUPFAM" id="SSF53955">
    <property type="entry name" value="Lysozyme-like"/>
    <property type="match status" value="1"/>
</dbReference>
<dbReference type="Pfam" id="PF09374">
    <property type="entry name" value="PG_binding_3"/>
    <property type="match status" value="1"/>
</dbReference>
<feature type="domain" description="Peptidoglycan binding" evidence="3">
    <location>
        <begin position="99"/>
        <end position="160"/>
    </location>
</feature>
<name>A0ABY3DWR8_9HYPH</name>